<name>A0A5K7Z5K2_9BACT</name>
<sequence length="184" mass="20094">MPFSLRPDRMMTAIFSILALMLTAATIYGAESGPAPALRPLASEGSLNLSASDRCPVCAMFPARRPRSAAAITLKSGETYYFCSNGCLLRAWLRPKAYLGKEKAAIDRLMVLDYFSGKPIDARKATWISGSDVVGPMGPAIIALGDAGQLDAFTKRHGGQTIFRFNQIDDALWRKISHRELPEQ</sequence>
<dbReference type="PANTHER" id="PTHR41247">
    <property type="entry name" value="HTH-TYPE TRANSCRIPTIONAL REPRESSOR YCNK"/>
    <property type="match status" value="1"/>
</dbReference>
<reference evidence="1 2" key="1">
    <citation type="submission" date="2019-11" db="EMBL/GenBank/DDBJ databases">
        <title>Comparative genomics of hydrocarbon-degrading Desulfosarcina strains.</title>
        <authorList>
            <person name="Watanabe M."/>
            <person name="Kojima H."/>
            <person name="Fukui M."/>
        </authorList>
    </citation>
    <scope>NUCLEOTIDE SEQUENCE [LARGE SCALE GENOMIC DNA]</scope>
    <source>
        <strain evidence="1 2">PP31</strain>
    </source>
</reference>
<gene>
    <name evidence="1" type="ORF">DSCW_46990</name>
</gene>
<protein>
    <submittedName>
        <fullName evidence="1">Nitrous oxide reductase accessory protein NosL</fullName>
    </submittedName>
</protein>
<keyword evidence="2" id="KW-1185">Reference proteome</keyword>
<accession>A0A5K7Z5K2</accession>
<evidence type="ECO:0000313" key="2">
    <source>
        <dbReference type="Proteomes" id="UP000427769"/>
    </source>
</evidence>
<proteinExistence type="predicted"/>
<dbReference type="Pfam" id="PF05573">
    <property type="entry name" value="NosL"/>
    <property type="match status" value="1"/>
</dbReference>
<evidence type="ECO:0000313" key="1">
    <source>
        <dbReference type="EMBL" id="BBO77282.1"/>
    </source>
</evidence>
<dbReference type="SUPFAM" id="SSF160387">
    <property type="entry name" value="NosL/MerB-like"/>
    <property type="match status" value="1"/>
</dbReference>
<dbReference type="AlphaFoldDB" id="A0A5K7Z5K2"/>
<dbReference type="EMBL" id="AP021875">
    <property type="protein sequence ID" value="BBO77282.1"/>
    <property type="molecule type" value="Genomic_DNA"/>
</dbReference>
<dbReference type="Proteomes" id="UP000427769">
    <property type="component" value="Chromosome"/>
</dbReference>
<dbReference type="InterPro" id="IPR008719">
    <property type="entry name" value="N2O_reductase_NosL"/>
</dbReference>
<organism evidence="1 2">
    <name type="scientific">Desulfosarcina widdelii</name>
    <dbReference type="NCBI Taxonomy" id="947919"/>
    <lineage>
        <taxon>Bacteria</taxon>
        <taxon>Pseudomonadati</taxon>
        <taxon>Thermodesulfobacteriota</taxon>
        <taxon>Desulfobacteria</taxon>
        <taxon>Desulfobacterales</taxon>
        <taxon>Desulfosarcinaceae</taxon>
        <taxon>Desulfosarcina</taxon>
    </lineage>
</organism>
<dbReference type="Gene3D" id="3.30.70.2050">
    <property type="match status" value="1"/>
</dbReference>
<dbReference type="PANTHER" id="PTHR41247:SF1">
    <property type="entry name" value="HTH-TYPE TRANSCRIPTIONAL REPRESSOR YCNK"/>
    <property type="match status" value="1"/>
</dbReference>
<dbReference type="RefSeq" id="WP_170302426.1">
    <property type="nucleotide sequence ID" value="NZ_AP021875.1"/>
</dbReference>
<dbReference type="KEGG" id="dwd:DSCW_46990"/>